<feature type="compositionally biased region" description="Low complexity" evidence="2">
    <location>
        <begin position="194"/>
        <end position="206"/>
    </location>
</feature>
<dbReference type="Gene3D" id="3.30.1330.60">
    <property type="entry name" value="OmpA-like domain"/>
    <property type="match status" value="1"/>
</dbReference>
<feature type="chain" id="PRO_5046565109" evidence="3">
    <location>
        <begin position="22"/>
        <end position="361"/>
    </location>
</feature>
<feature type="region of interest" description="Disordered" evidence="2">
    <location>
        <begin position="194"/>
        <end position="214"/>
    </location>
</feature>
<dbReference type="PANTHER" id="PTHR30329:SF21">
    <property type="entry name" value="LIPOPROTEIN YIAD-RELATED"/>
    <property type="match status" value="1"/>
</dbReference>
<keyword evidence="6" id="KW-1185">Reference proteome</keyword>
<proteinExistence type="predicted"/>
<dbReference type="PROSITE" id="PS51123">
    <property type="entry name" value="OMPA_2"/>
    <property type="match status" value="1"/>
</dbReference>
<evidence type="ECO:0000313" key="5">
    <source>
        <dbReference type="EMBL" id="UUI72961.1"/>
    </source>
</evidence>
<organism evidence="5 6">
    <name type="scientific">Cellulomonas xiejunii</name>
    <dbReference type="NCBI Taxonomy" id="2968083"/>
    <lineage>
        <taxon>Bacteria</taxon>
        <taxon>Bacillati</taxon>
        <taxon>Actinomycetota</taxon>
        <taxon>Actinomycetes</taxon>
        <taxon>Micrococcales</taxon>
        <taxon>Cellulomonadaceae</taxon>
        <taxon>Cellulomonas</taxon>
    </lineage>
</organism>
<feature type="signal peptide" evidence="3">
    <location>
        <begin position="1"/>
        <end position="21"/>
    </location>
</feature>
<dbReference type="CDD" id="cd07185">
    <property type="entry name" value="OmpA_C-like"/>
    <property type="match status" value="1"/>
</dbReference>
<reference evidence="5 6" key="1">
    <citation type="submission" date="2022-07" db="EMBL/GenBank/DDBJ databases">
        <title>Novel species in genus cellulomonas.</title>
        <authorList>
            <person name="Ye L."/>
        </authorList>
    </citation>
    <scope>NUCLEOTIDE SEQUENCE [LARGE SCALE GENOMIC DNA]</scope>
    <source>
        <strain evidence="6">zg-B89</strain>
    </source>
</reference>
<keyword evidence="3" id="KW-0732">Signal</keyword>
<dbReference type="PANTHER" id="PTHR30329">
    <property type="entry name" value="STATOR ELEMENT OF FLAGELLAR MOTOR COMPLEX"/>
    <property type="match status" value="1"/>
</dbReference>
<evidence type="ECO:0000313" key="6">
    <source>
        <dbReference type="Proteomes" id="UP001316384"/>
    </source>
</evidence>
<dbReference type="InterPro" id="IPR050330">
    <property type="entry name" value="Bact_OuterMem_StrucFunc"/>
</dbReference>
<dbReference type="SUPFAM" id="SSF103088">
    <property type="entry name" value="OmpA-like"/>
    <property type="match status" value="1"/>
</dbReference>
<dbReference type="EMBL" id="CP101987">
    <property type="protein sequence ID" value="UUI72961.1"/>
    <property type="molecule type" value="Genomic_DNA"/>
</dbReference>
<dbReference type="Pfam" id="PF00691">
    <property type="entry name" value="OmpA"/>
    <property type="match status" value="1"/>
</dbReference>
<dbReference type="RefSeq" id="WP_227577273.1">
    <property type="nucleotide sequence ID" value="NZ_CP101987.1"/>
</dbReference>
<evidence type="ECO:0000256" key="3">
    <source>
        <dbReference type="SAM" id="SignalP"/>
    </source>
</evidence>
<dbReference type="InterPro" id="IPR036737">
    <property type="entry name" value="OmpA-like_sf"/>
</dbReference>
<dbReference type="Proteomes" id="UP001316384">
    <property type="component" value="Chromosome"/>
</dbReference>
<accession>A0ABY5KR40</accession>
<keyword evidence="1" id="KW-0472">Membrane</keyword>
<evidence type="ECO:0000256" key="2">
    <source>
        <dbReference type="SAM" id="MobiDB-lite"/>
    </source>
</evidence>
<sequence>MTSRLRVLLGVPLAAVLAAGAASSPSPVLTPGDFPEATARDLEYSVRALDPDGIGYNTVAFAEYARVRPLATQETTAEETVVSLATDILFQVDDAALSPAAGAEVGRLLADVPSGAAVVVEGHTDTVASDDHNQQLSERRAATVAEAVRASRADLSVTAQGFGETRPKVEESGDDVAEDRAQNRRVELRFTADGTPDPAAVATPTPSLDVPPRTDVEPRVRVPAEQADSVAQTRVPSPAYPGVDIVVDVEGVEVRGAVTELSLLLSLDGDVPQDAPHLYDALDGRSWDMTLVDRAALLQYPELKRHGQIDWLGEGRVVGTRLTSVHRFVLTFPRLLSDEGPVDVVLDAALPPVADVPVTRE</sequence>
<evidence type="ECO:0000259" key="4">
    <source>
        <dbReference type="PROSITE" id="PS51123"/>
    </source>
</evidence>
<dbReference type="InterPro" id="IPR006665">
    <property type="entry name" value="OmpA-like"/>
</dbReference>
<feature type="domain" description="OmpA-like" evidence="4">
    <location>
        <begin position="77"/>
        <end position="194"/>
    </location>
</feature>
<name>A0ABY5KR40_9CELL</name>
<evidence type="ECO:0000256" key="1">
    <source>
        <dbReference type="PROSITE-ProRule" id="PRU00473"/>
    </source>
</evidence>
<gene>
    <name evidence="5" type="ORF">NP048_05835</name>
</gene>
<protein>
    <submittedName>
        <fullName evidence="5">OmpA family protein</fullName>
    </submittedName>
</protein>